<keyword evidence="2" id="KW-0238">DNA-binding</keyword>
<proteinExistence type="predicted"/>
<comment type="caution">
    <text evidence="5">The sequence shown here is derived from an EMBL/GenBank/DDBJ whole genome shotgun (WGS) entry which is preliminary data.</text>
</comment>
<name>A0ABS8D510_9NEIS</name>
<dbReference type="SMART" id="SM00421">
    <property type="entry name" value="HTH_LUXR"/>
    <property type="match status" value="1"/>
</dbReference>
<keyword evidence="3" id="KW-0804">Transcription</keyword>
<dbReference type="PRINTS" id="PR00038">
    <property type="entry name" value="HTHLUXR"/>
</dbReference>
<feature type="domain" description="HTH luxR-type" evidence="4">
    <location>
        <begin position="153"/>
        <end position="218"/>
    </location>
</feature>
<dbReference type="PANTHER" id="PTHR44688">
    <property type="entry name" value="DNA-BINDING TRANSCRIPTIONAL ACTIVATOR DEVR_DOSR"/>
    <property type="match status" value="1"/>
</dbReference>
<protein>
    <submittedName>
        <fullName evidence="5">LuxR C-terminal-related transcriptional regulator</fullName>
    </submittedName>
</protein>
<keyword evidence="6" id="KW-1185">Reference proteome</keyword>
<evidence type="ECO:0000256" key="1">
    <source>
        <dbReference type="ARBA" id="ARBA00023015"/>
    </source>
</evidence>
<dbReference type="RefSeq" id="WP_227179427.1">
    <property type="nucleotide sequence ID" value="NZ_JAJBZT010000002.1"/>
</dbReference>
<reference evidence="5" key="1">
    <citation type="submission" date="2021-10" db="EMBL/GenBank/DDBJ databases">
        <title>The complete genome sequence of Leeia sp. TBRC 13508.</title>
        <authorList>
            <person name="Charoenyingcharoen P."/>
            <person name="Yukphan P."/>
        </authorList>
    </citation>
    <scope>NUCLEOTIDE SEQUENCE</scope>
    <source>
        <strain evidence="5">TBRC 13508</strain>
    </source>
</reference>
<dbReference type="InterPro" id="IPR000792">
    <property type="entry name" value="Tscrpt_reg_LuxR_C"/>
</dbReference>
<organism evidence="5 6">
    <name type="scientific">Leeia speluncae</name>
    <dbReference type="NCBI Taxonomy" id="2884804"/>
    <lineage>
        <taxon>Bacteria</taxon>
        <taxon>Pseudomonadati</taxon>
        <taxon>Pseudomonadota</taxon>
        <taxon>Betaproteobacteria</taxon>
        <taxon>Neisseriales</taxon>
        <taxon>Leeiaceae</taxon>
        <taxon>Leeia</taxon>
    </lineage>
</organism>
<dbReference type="SUPFAM" id="SSF46894">
    <property type="entry name" value="C-terminal effector domain of the bipartite response regulators"/>
    <property type="match status" value="1"/>
</dbReference>
<dbReference type="Pfam" id="PF00196">
    <property type="entry name" value="GerE"/>
    <property type="match status" value="1"/>
</dbReference>
<dbReference type="PROSITE" id="PS00622">
    <property type="entry name" value="HTH_LUXR_1"/>
    <property type="match status" value="1"/>
</dbReference>
<dbReference type="EMBL" id="JAJBZT010000002">
    <property type="protein sequence ID" value="MCB6183056.1"/>
    <property type="molecule type" value="Genomic_DNA"/>
</dbReference>
<dbReference type="PANTHER" id="PTHR44688:SF16">
    <property type="entry name" value="DNA-BINDING TRANSCRIPTIONAL ACTIVATOR DEVR_DOSR"/>
    <property type="match status" value="1"/>
</dbReference>
<evidence type="ECO:0000313" key="5">
    <source>
        <dbReference type="EMBL" id="MCB6183056.1"/>
    </source>
</evidence>
<dbReference type="InterPro" id="IPR036388">
    <property type="entry name" value="WH-like_DNA-bd_sf"/>
</dbReference>
<dbReference type="InterPro" id="IPR016032">
    <property type="entry name" value="Sig_transdc_resp-reg_C-effctor"/>
</dbReference>
<accession>A0ABS8D510</accession>
<dbReference type="PROSITE" id="PS50043">
    <property type="entry name" value="HTH_LUXR_2"/>
    <property type="match status" value="1"/>
</dbReference>
<dbReference type="Proteomes" id="UP001165395">
    <property type="component" value="Unassembled WGS sequence"/>
</dbReference>
<keyword evidence="1" id="KW-0805">Transcription regulation</keyword>
<evidence type="ECO:0000256" key="2">
    <source>
        <dbReference type="ARBA" id="ARBA00023125"/>
    </source>
</evidence>
<gene>
    <name evidence="5" type="ORF">LIN78_05775</name>
</gene>
<evidence type="ECO:0000259" key="4">
    <source>
        <dbReference type="PROSITE" id="PS50043"/>
    </source>
</evidence>
<dbReference type="CDD" id="cd06170">
    <property type="entry name" value="LuxR_C_like"/>
    <property type="match status" value="1"/>
</dbReference>
<sequence>MYAEIAQDCLAAIEPLLPYQAAAFYRVSAHFQPSDYVLRHMRQDMHQVYEAQFQQIDPLLPSEDAVQHAVLTLEESCCQPPQAVANYRQAFLQPFDIADVVEVFIQPTPTACFGVSLLRQMGQGCFQADDLALLHRLLPLLSVVTKPLIPAGTTNVLDLLTPRELAVAKLIAGGASNKVVANTLQMSLPTVKTHLQHLFDKLGVNNRTALAHRLYPSLVAH</sequence>
<dbReference type="Gene3D" id="1.10.10.10">
    <property type="entry name" value="Winged helix-like DNA-binding domain superfamily/Winged helix DNA-binding domain"/>
    <property type="match status" value="1"/>
</dbReference>
<evidence type="ECO:0000256" key="3">
    <source>
        <dbReference type="ARBA" id="ARBA00023163"/>
    </source>
</evidence>
<evidence type="ECO:0000313" key="6">
    <source>
        <dbReference type="Proteomes" id="UP001165395"/>
    </source>
</evidence>